<feature type="transmembrane region" description="Helical" evidence="1">
    <location>
        <begin position="20"/>
        <end position="45"/>
    </location>
</feature>
<proteinExistence type="predicted"/>
<dbReference type="AlphaFoldDB" id="A0A445LBC2"/>
<gene>
    <name evidence="2" type="ORF">D0Y65_007004</name>
</gene>
<evidence type="ECO:0000313" key="3">
    <source>
        <dbReference type="Proteomes" id="UP000289340"/>
    </source>
</evidence>
<comment type="caution">
    <text evidence="2">The sequence shown here is derived from an EMBL/GenBank/DDBJ whole genome shotgun (WGS) entry which is preliminary data.</text>
</comment>
<dbReference type="EMBL" id="QZWG01000003">
    <property type="protein sequence ID" value="RZC20399.1"/>
    <property type="molecule type" value="Genomic_DNA"/>
</dbReference>
<accession>A0A445LBC2</accession>
<keyword evidence="1" id="KW-0472">Membrane</keyword>
<sequence length="93" mass="10012">EQHGFNLIYYHFISGPVMALIGSLLSVLVNCYIFQAVVMPALCFLKIVGGKATTTQVTLSVIIAACGITSALIGTYSSLSKIVQNESHRDLHI</sequence>
<protein>
    <submittedName>
        <fullName evidence="2">Amino acid transporter AVT1A</fullName>
    </submittedName>
</protein>
<reference evidence="2 3" key="1">
    <citation type="submission" date="2018-09" db="EMBL/GenBank/DDBJ databases">
        <title>A high-quality reference genome of wild soybean provides a powerful tool to mine soybean genomes.</title>
        <authorList>
            <person name="Xie M."/>
            <person name="Chung C.Y.L."/>
            <person name="Li M.-W."/>
            <person name="Wong F.-L."/>
            <person name="Chan T.-F."/>
            <person name="Lam H.-M."/>
        </authorList>
    </citation>
    <scope>NUCLEOTIDE SEQUENCE [LARGE SCALE GENOMIC DNA]</scope>
    <source>
        <strain evidence="3">cv. W05</strain>
        <tissue evidence="2">Hypocotyl of etiolated seedlings</tissue>
    </source>
</reference>
<keyword evidence="3" id="KW-1185">Reference proteome</keyword>
<feature type="transmembrane region" description="Helical" evidence="1">
    <location>
        <begin position="57"/>
        <end position="79"/>
    </location>
</feature>
<dbReference type="Proteomes" id="UP000289340">
    <property type="component" value="Chromosome 3"/>
</dbReference>
<keyword evidence="1" id="KW-0812">Transmembrane</keyword>
<name>A0A445LBC2_GLYSO</name>
<organism evidence="2 3">
    <name type="scientific">Glycine soja</name>
    <name type="common">Wild soybean</name>
    <dbReference type="NCBI Taxonomy" id="3848"/>
    <lineage>
        <taxon>Eukaryota</taxon>
        <taxon>Viridiplantae</taxon>
        <taxon>Streptophyta</taxon>
        <taxon>Embryophyta</taxon>
        <taxon>Tracheophyta</taxon>
        <taxon>Spermatophyta</taxon>
        <taxon>Magnoliopsida</taxon>
        <taxon>eudicotyledons</taxon>
        <taxon>Gunneridae</taxon>
        <taxon>Pentapetalae</taxon>
        <taxon>rosids</taxon>
        <taxon>fabids</taxon>
        <taxon>Fabales</taxon>
        <taxon>Fabaceae</taxon>
        <taxon>Papilionoideae</taxon>
        <taxon>50 kb inversion clade</taxon>
        <taxon>NPAAA clade</taxon>
        <taxon>indigoferoid/millettioid clade</taxon>
        <taxon>Phaseoleae</taxon>
        <taxon>Glycine</taxon>
        <taxon>Glycine subgen. Soja</taxon>
    </lineage>
</organism>
<evidence type="ECO:0000313" key="2">
    <source>
        <dbReference type="EMBL" id="RZC20399.1"/>
    </source>
</evidence>
<feature type="non-terminal residue" evidence="2">
    <location>
        <position position="1"/>
    </location>
</feature>
<evidence type="ECO:0000256" key="1">
    <source>
        <dbReference type="SAM" id="Phobius"/>
    </source>
</evidence>
<keyword evidence="1" id="KW-1133">Transmembrane helix</keyword>